<evidence type="ECO:0000313" key="1">
    <source>
        <dbReference type="WBParaSite" id="MCU_010541-RA"/>
    </source>
</evidence>
<protein>
    <submittedName>
        <fullName evidence="1">HTH_48 domain-containing protein</fullName>
    </submittedName>
</protein>
<proteinExistence type="predicted"/>
<organism evidence="1">
    <name type="scientific">Mesocestoides corti</name>
    <name type="common">Flatworm</name>
    <dbReference type="NCBI Taxonomy" id="53468"/>
    <lineage>
        <taxon>Eukaryota</taxon>
        <taxon>Metazoa</taxon>
        <taxon>Spiralia</taxon>
        <taxon>Lophotrochozoa</taxon>
        <taxon>Platyhelminthes</taxon>
        <taxon>Cestoda</taxon>
        <taxon>Eucestoda</taxon>
        <taxon>Cyclophyllidea</taxon>
        <taxon>Mesocestoididae</taxon>
        <taxon>Mesocestoides</taxon>
    </lineage>
</organism>
<reference evidence="1" key="1">
    <citation type="submission" date="2019-11" db="UniProtKB">
        <authorList>
            <consortium name="WormBaseParasite"/>
        </authorList>
    </citation>
    <scope>IDENTIFICATION</scope>
</reference>
<dbReference type="AlphaFoldDB" id="A0A5K3FQ39"/>
<accession>A0A5K3FQ39</accession>
<dbReference type="WBParaSite" id="MCU_010541-RA">
    <property type="protein sequence ID" value="MCU_010541-RA"/>
    <property type="gene ID" value="MCU_010541"/>
</dbReference>
<sequence length="80" mass="9045">MPPEGQMRSGEYDTAVVQREAQCANVTPPQIYVILKTQVKKGCCRQVLNLIQIDLRSNASSVINSSARHLNEKNRFIHFC</sequence>
<name>A0A5K3FQ39_MESCO</name>